<comment type="caution">
    <text evidence="1">The sequence shown here is derived from an EMBL/GenBank/DDBJ whole genome shotgun (WGS) entry which is preliminary data.</text>
</comment>
<name>A0A6N7KH83_9ACTN</name>
<evidence type="ECO:0000313" key="2">
    <source>
        <dbReference type="Proteomes" id="UP000450000"/>
    </source>
</evidence>
<reference evidence="1 2" key="1">
    <citation type="submission" date="2019-09" db="EMBL/GenBank/DDBJ databases">
        <title>Genome Sequences of Streptomyces kaniharaensis ATCC 21070.</title>
        <authorList>
            <person name="Zhu W."/>
            <person name="De Crecy-Lagard V."/>
            <person name="Richards N.G."/>
        </authorList>
    </citation>
    <scope>NUCLEOTIDE SEQUENCE [LARGE SCALE GENOMIC DNA]</scope>
    <source>
        <strain evidence="1 2">SF-557</strain>
    </source>
</reference>
<keyword evidence="2" id="KW-1185">Reference proteome</keyword>
<gene>
    <name evidence="1" type="ORF">F7Q99_00585</name>
</gene>
<dbReference type="OrthoDB" id="4218025at2"/>
<sequence>MQLVGVMVRKLNDGVEYGEFRRGWLPDEALPDDPRTRVITAVGLEDAREIITIALIEGDHEPADVEAWAERLAPIEERRYERIKHLVGPPTLNAVYRVIAEDDLSRPIAE</sequence>
<dbReference type="AlphaFoldDB" id="A0A6N7KH83"/>
<dbReference type="RefSeq" id="WP_153459576.1">
    <property type="nucleotide sequence ID" value="NZ_WBOF01000001.1"/>
</dbReference>
<accession>A0A6N7KH83</accession>
<organism evidence="1 2">
    <name type="scientific">Streptomyces kaniharaensis</name>
    <dbReference type="NCBI Taxonomy" id="212423"/>
    <lineage>
        <taxon>Bacteria</taxon>
        <taxon>Bacillati</taxon>
        <taxon>Actinomycetota</taxon>
        <taxon>Actinomycetes</taxon>
        <taxon>Kitasatosporales</taxon>
        <taxon>Streptomycetaceae</taxon>
        <taxon>Streptomyces</taxon>
    </lineage>
</organism>
<proteinExistence type="predicted"/>
<evidence type="ECO:0000313" key="1">
    <source>
        <dbReference type="EMBL" id="MQS10812.1"/>
    </source>
</evidence>
<dbReference type="Proteomes" id="UP000450000">
    <property type="component" value="Unassembled WGS sequence"/>
</dbReference>
<dbReference type="EMBL" id="WBOF01000001">
    <property type="protein sequence ID" value="MQS10812.1"/>
    <property type="molecule type" value="Genomic_DNA"/>
</dbReference>
<protein>
    <submittedName>
        <fullName evidence="1">Uncharacterized protein</fullName>
    </submittedName>
</protein>